<dbReference type="PANTHER" id="PTHR24359:SF1">
    <property type="entry name" value="INHIBITOR OF NUCLEAR FACTOR KAPPA-B KINASE EPSILON SUBUNIT HOMOLOG 1-RELATED"/>
    <property type="match status" value="1"/>
</dbReference>
<feature type="compositionally biased region" description="Basic and acidic residues" evidence="1">
    <location>
        <begin position="762"/>
        <end position="772"/>
    </location>
</feature>
<feature type="region of interest" description="Disordered" evidence="1">
    <location>
        <begin position="748"/>
        <end position="800"/>
    </location>
</feature>
<comment type="caution">
    <text evidence="3">The sequence shown here is derived from an EMBL/GenBank/DDBJ whole genome shotgun (WGS) entry which is preliminary data.</text>
</comment>
<dbReference type="GeneID" id="67012177"/>
<dbReference type="Proteomes" id="UP000676310">
    <property type="component" value="Unassembled WGS sequence"/>
</dbReference>
<accession>A0A8J2ICM8</accession>
<dbReference type="GO" id="GO:0005524">
    <property type="term" value="F:ATP binding"/>
    <property type="evidence" value="ECO:0007669"/>
    <property type="project" value="InterPro"/>
</dbReference>
<protein>
    <recommendedName>
        <fullName evidence="2">Protein kinase domain-containing protein</fullName>
    </recommendedName>
</protein>
<dbReference type="InterPro" id="IPR011009">
    <property type="entry name" value="Kinase-like_dom_sf"/>
</dbReference>
<feature type="domain" description="Protein kinase" evidence="2">
    <location>
        <begin position="65"/>
        <end position="410"/>
    </location>
</feature>
<gene>
    <name evidence="3" type="ORF">ALTATR162_LOCUS11859</name>
</gene>
<feature type="region of interest" description="Disordered" evidence="1">
    <location>
        <begin position="516"/>
        <end position="637"/>
    </location>
</feature>
<dbReference type="AlphaFoldDB" id="A0A8J2ICM8"/>
<evidence type="ECO:0000259" key="2">
    <source>
        <dbReference type="PROSITE" id="PS50011"/>
    </source>
</evidence>
<feature type="compositionally biased region" description="Polar residues" evidence="1">
    <location>
        <begin position="787"/>
        <end position="796"/>
    </location>
</feature>
<feature type="region of interest" description="Disordered" evidence="1">
    <location>
        <begin position="650"/>
        <end position="736"/>
    </location>
</feature>
<dbReference type="GO" id="GO:0004674">
    <property type="term" value="F:protein serine/threonine kinase activity"/>
    <property type="evidence" value="ECO:0007669"/>
    <property type="project" value="TreeGrafter"/>
</dbReference>
<feature type="compositionally biased region" description="Polar residues" evidence="1">
    <location>
        <begin position="688"/>
        <end position="699"/>
    </location>
</feature>
<dbReference type="PANTHER" id="PTHR24359">
    <property type="entry name" value="SERINE/THREONINE-PROTEIN KINASE SBK1"/>
    <property type="match status" value="1"/>
</dbReference>
<organism evidence="3 4">
    <name type="scientific">Alternaria atra</name>
    <dbReference type="NCBI Taxonomy" id="119953"/>
    <lineage>
        <taxon>Eukaryota</taxon>
        <taxon>Fungi</taxon>
        <taxon>Dikarya</taxon>
        <taxon>Ascomycota</taxon>
        <taxon>Pezizomycotina</taxon>
        <taxon>Dothideomycetes</taxon>
        <taxon>Pleosporomycetidae</taxon>
        <taxon>Pleosporales</taxon>
        <taxon>Pleosporineae</taxon>
        <taxon>Pleosporaceae</taxon>
        <taxon>Alternaria</taxon>
        <taxon>Alternaria sect. Ulocladioides</taxon>
    </lineage>
</organism>
<feature type="compositionally biased region" description="Polar residues" evidence="1">
    <location>
        <begin position="655"/>
        <end position="680"/>
    </location>
</feature>
<dbReference type="EMBL" id="CAJRGZ010000032">
    <property type="protein sequence ID" value="CAG5188065.1"/>
    <property type="molecule type" value="Genomic_DNA"/>
</dbReference>
<reference evidence="3" key="1">
    <citation type="submission" date="2021-05" db="EMBL/GenBank/DDBJ databases">
        <authorList>
            <person name="Stam R."/>
        </authorList>
    </citation>
    <scope>NUCLEOTIDE SEQUENCE</scope>
    <source>
        <strain evidence="3">CS162</strain>
    </source>
</reference>
<dbReference type="SMART" id="SM00220">
    <property type="entry name" value="S_TKc"/>
    <property type="match status" value="1"/>
</dbReference>
<feature type="compositionally biased region" description="Polar residues" evidence="1">
    <location>
        <begin position="605"/>
        <end position="621"/>
    </location>
</feature>
<keyword evidence="4" id="KW-1185">Reference proteome</keyword>
<dbReference type="SUPFAM" id="SSF56112">
    <property type="entry name" value="Protein kinase-like (PK-like)"/>
    <property type="match status" value="1"/>
</dbReference>
<dbReference type="PROSITE" id="PS50011">
    <property type="entry name" value="PROTEIN_KINASE_DOM"/>
    <property type="match status" value="1"/>
</dbReference>
<evidence type="ECO:0000313" key="3">
    <source>
        <dbReference type="EMBL" id="CAG5188065.1"/>
    </source>
</evidence>
<sequence>MYDNYLARSESDRNLREQLARHVSRDEVEIIIRDFHEEKWRYCPLTLTLDMDENLHGTKVIPPFCLKTKLPDKGGTASIYWVAVQKDLISDIALARALQDSIYMDEDFGECYQMVLKSYCGDRKRDFEMEKEAFSGLQSSDQVPILQYLGSYTHDYGEGKELGKTYNMLLEYGENDLYQAWADETNVPPVQAQEILQNWKSLFEVAKAIGHVHDLEIKRGMSEPWRFHGWHADIKPDNILSVRGRLKLADFGFSSFAPVIEGHGGSEPTELIRGFTDTYGAPEVSRMKQPDGTLSGVSKSIDAWSFGCVLSVAATWIVLGFQGLRQYERLRQLSPANNTSSHPLDRFHNGIQVLPEVGKWHDYLRGHLRSSDTTTELVLELVETRLLQADPATRYNMKKLCEKLQDLSFLAEKKITHLEKHSRDTDPIVMKALSNIEEEAQIQKSSEPKLNLLQQPLLQVNPRERASMQINKEEMIRNKPLGQTAHRKEILEKKLEDCHVMKMVTEPLANGYAHFGAVTDSPTDSTPPRELQFGGRRAKPLNPQLRPLEQGQSRTGYDTPEGVGHHINFVPPATPPSSDRKHKSPSASAGLYDDNAIPLAFGPHTSLNQEKPNVQISTADSPSERYPTGFAQSDGASKLQFRSGHRELVFPKLQLPSSSVSRPEKTVSTAGSPPHTSEQSTSEDDVEAQSSPSPSYHPNRQSHDGTAPVVSNRRPMDSPFDEQGMNGPIFEAPETSRQVGTVEIFGPSITVSHPQDTQSPQDRPKTPESSDHVDEEQAVEKELVPNIQASTRSNDSLPRPLPESVLLLPYDICHRRKDLDEQVSKGFAKGLEKVKGSFGIETKARDASLAETFSDPRELIFVVDNGWTMSRHWPIVTFVAQTLAKNAAGLDKSGFDLKFTVDGLRHNQQRLKGDSGRKKLKKALKAAWPEYKENAHVTTDMARVFENIFEEWNGSSQPATTLLVLTDGVWSNKSHSVLNKTILNIAERDRLQTGNRHFSIQFIRFGDGKDEITRLQWLDDSLCVENNFRDIIDHCSWRAKVDKMFRGSIEGFADEQDSDEEPPPYDYKELVNLFNTFNTGEDATLSPTGTLSRTPSRVSRRSSASLSHSGDWTWRR</sequence>
<dbReference type="InterPro" id="IPR000719">
    <property type="entry name" value="Prot_kinase_dom"/>
</dbReference>
<name>A0A8J2ICM8_9PLEO</name>
<evidence type="ECO:0000256" key="1">
    <source>
        <dbReference type="SAM" id="MobiDB-lite"/>
    </source>
</evidence>
<feature type="compositionally biased region" description="Low complexity" evidence="1">
    <location>
        <begin position="1092"/>
        <end position="1103"/>
    </location>
</feature>
<proteinExistence type="predicted"/>
<feature type="compositionally biased region" description="Polar residues" evidence="1">
    <location>
        <begin position="749"/>
        <end position="761"/>
    </location>
</feature>
<evidence type="ECO:0000313" key="4">
    <source>
        <dbReference type="Proteomes" id="UP000676310"/>
    </source>
</evidence>
<dbReference type="RefSeq" id="XP_043175438.1">
    <property type="nucleotide sequence ID" value="XM_043319503.1"/>
</dbReference>
<dbReference type="Pfam" id="PF00069">
    <property type="entry name" value="Pkinase"/>
    <property type="match status" value="1"/>
</dbReference>
<feature type="region of interest" description="Disordered" evidence="1">
    <location>
        <begin position="1084"/>
        <end position="1103"/>
    </location>
</feature>
<dbReference type="Gene3D" id="1.10.510.10">
    <property type="entry name" value="Transferase(Phosphotransferase) domain 1"/>
    <property type="match status" value="1"/>
</dbReference>
<dbReference type="OrthoDB" id="9992527at2759"/>